<name>A0A1S2Y3G1_CICAR</name>
<evidence type="ECO:0000256" key="4">
    <source>
        <dbReference type="ARBA" id="ARBA00022475"/>
    </source>
</evidence>
<proteinExistence type="inferred from homology"/>
<evidence type="ECO:0000256" key="3">
    <source>
        <dbReference type="ARBA" id="ARBA00011489"/>
    </source>
</evidence>
<keyword evidence="4 8" id="KW-1003">Cell membrane</keyword>
<evidence type="ECO:0000259" key="9">
    <source>
        <dbReference type="Pfam" id="PF04535"/>
    </source>
</evidence>
<keyword evidence="5 8" id="KW-0812">Transmembrane</keyword>
<comment type="subcellular location">
    <subcellularLocation>
        <location evidence="1 8">Cell membrane</location>
        <topology evidence="1 8">Multi-pass membrane protein</topology>
    </subcellularLocation>
</comment>
<reference evidence="10" key="1">
    <citation type="journal article" date="2013" name="Nat. Biotechnol.">
        <title>Draft genome sequence of chickpea (Cicer arietinum) provides a resource for trait improvement.</title>
        <authorList>
            <person name="Varshney R.K."/>
            <person name="Song C."/>
            <person name="Saxena R.K."/>
            <person name="Azam S."/>
            <person name="Yu S."/>
            <person name="Sharpe A.G."/>
            <person name="Cannon S."/>
            <person name="Baek J."/>
            <person name="Rosen B.D."/>
            <person name="Tar'an B."/>
            <person name="Millan T."/>
            <person name="Zhang X."/>
            <person name="Ramsay L.D."/>
            <person name="Iwata A."/>
            <person name="Wang Y."/>
            <person name="Nelson W."/>
            <person name="Farmer A.D."/>
            <person name="Gaur P.M."/>
            <person name="Soderlund C."/>
            <person name="Penmetsa R.V."/>
            <person name="Xu C."/>
            <person name="Bharti A.K."/>
            <person name="He W."/>
            <person name="Winter P."/>
            <person name="Zhao S."/>
            <person name="Hane J.K."/>
            <person name="Carrasquilla-Garcia N."/>
            <person name="Condie J.A."/>
            <person name="Upadhyaya H.D."/>
            <person name="Luo M.C."/>
            <person name="Thudi M."/>
            <person name="Gowda C.L."/>
            <person name="Singh N.P."/>
            <person name="Lichtenzveig J."/>
            <person name="Gali K.K."/>
            <person name="Rubio J."/>
            <person name="Nadarajan N."/>
            <person name="Dolezel J."/>
            <person name="Bansal K.C."/>
            <person name="Xu X."/>
            <person name="Edwards D."/>
            <person name="Zhang G."/>
            <person name="Kahl G."/>
            <person name="Gil J."/>
            <person name="Singh K.B."/>
            <person name="Datta S.K."/>
            <person name="Jackson S.A."/>
            <person name="Wang J."/>
            <person name="Cook D.R."/>
        </authorList>
    </citation>
    <scope>NUCLEOTIDE SEQUENCE [LARGE SCALE GENOMIC DNA]</scope>
    <source>
        <strain evidence="10">cv. CDC Frontier</strain>
    </source>
</reference>
<evidence type="ECO:0000256" key="7">
    <source>
        <dbReference type="ARBA" id="ARBA00023136"/>
    </source>
</evidence>
<dbReference type="PANTHER" id="PTHR36488">
    <property type="entry name" value="CASP-LIKE PROTEIN 1U1"/>
    <property type="match status" value="1"/>
</dbReference>
<reference evidence="11" key="2">
    <citation type="submission" date="2025-08" db="UniProtKB">
        <authorList>
            <consortium name="RefSeq"/>
        </authorList>
    </citation>
    <scope>IDENTIFICATION</scope>
    <source>
        <tissue evidence="11">Etiolated seedlings</tissue>
    </source>
</reference>
<dbReference type="PaxDb" id="3827-XP_004498223.1"/>
<evidence type="ECO:0000256" key="2">
    <source>
        <dbReference type="ARBA" id="ARBA00007651"/>
    </source>
</evidence>
<dbReference type="OrthoDB" id="1397816at2759"/>
<keyword evidence="10" id="KW-1185">Reference proteome</keyword>
<dbReference type="RefSeq" id="XP_073223535.1">
    <property type="nucleotide sequence ID" value="XM_073367434.1"/>
</dbReference>
<feature type="transmembrane region" description="Helical" evidence="8">
    <location>
        <begin position="117"/>
        <end position="141"/>
    </location>
</feature>
<dbReference type="AlphaFoldDB" id="A0A1S2Y3G1"/>
<keyword evidence="7 8" id="KW-0472">Membrane</keyword>
<gene>
    <name evidence="11" type="primary">LOC101503518</name>
</gene>
<protein>
    <recommendedName>
        <fullName evidence="8">CASP-like protein</fullName>
    </recommendedName>
</protein>
<evidence type="ECO:0000313" key="11">
    <source>
        <dbReference type="RefSeq" id="XP_004498223.1"/>
    </source>
</evidence>
<evidence type="ECO:0000256" key="8">
    <source>
        <dbReference type="RuleBase" id="RU361233"/>
    </source>
</evidence>
<evidence type="ECO:0000313" key="10">
    <source>
        <dbReference type="Proteomes" id="UP000087171"/>
    </source>
</evidence>
<dbReference type="Pfam" id="PF04535">
    <property type="entry name" value="CASP_dom"/>
    <property type="match status" value="1"/>
</dbReference>
<evidence type="ECO:0000256" key="1">
    <source>
        <dbReference type="ARBA" id="ARBA00004651"/>
    </source>
</evidence>
<dbReference type="STRING" id="3827.A0A1S2Y3G1"/>
<organism evidence="10 11">
    <name type="scientific">Cicer arietinum</name>
    <name type="common">Chickpea</name>
    <name type="synonym">Garbanzo</name>
    <dbReference type="NCBI Taxonomy" id="3827"/>
    <lineage>
        <taxon>Eukaryota</taxon>
        <taxon>Viridiplantae</taxon>
        <taxon>Streptophyta</taxon>
        <taxon>Embryophyta</taxon>
        <taxon>Tracheophyta</taxon>
        <taxon>Spermatophyta</taxon>
        <taxon>Magnoliopsida</taxon>
        <taxon>eudicotyledons</taxon>
        <taxon>Gunneridae</taxon>
        <taxon>Pentapetalae</taxon>
        <taxon>rosids</taxon>
        <taxon>fabids</taxon>
        <taxon>Fabales</taxon>
        <taxon>Fabaceae</taxon>
        <taxon>Papilionoideae</taxon>
        <taxon>50 kb inversion clade</taxon>
        <taxon>NPAAA clade</taxon>
        <taxon>Hologalegina</taxon>
        <taxon>IRL clade</taxon>
        <taxon>Cicereae</taxon>
        <taxon>Cicer</taxon>
    </lineage>
</organism>
<feature type="domain" description="Casparian strip membrane protein" evidence="9">
    <location>
        <begin position="6"/>
        <end position="136"/>
    </location>
</feature>
<feature type="transmembrane region" description="Helical" evidence="8">
    <location>
        <begin position="78"/>
        <end position="97"/>
    </location>
</feature>
<comment type="caution">
    <text evidence="8">Lacks conserved residue(s) required for the propagation of feature annotation.</text>
</comment>
<dbReference type="GeneID" id="101503518"/>
<dbReference type="RefSeq" id="XP_004498223.1">
    <property type="nucleotide sequence ID" value="XM_004498166.1"/>
</dbReference>
<dbReference type="NCBIfam" id="TIGR01569">
    <property type="entry name" value="A_tha_TIGR01569"/>
    <property type="match status" value="1"/>
</dbReference>
<evidence type="ECO:0000256" key="6">
    <source>
        <dbReference type="ARBA" id="ARBA00022989"/>
    </source>
</evidence>
<dbReference type="GO" id="GO:0005886">
    <property type="term" value="C:plasma membrane"/>
    <property type="evidence" value="ECO:0007669"/>
    <property type="project" value="UniProtKB-SubCell"/>
</dbReference>
<dbReference type="PANTHER" id="PTHR36488:SF8">
    <property type="entry name" value="CASP-LIKE PROTEIN 1U1"/>
    <property type="match status" value="1"/>
</dbReference>
<accession>A0A1S2Y3G1</accession>
<dbReference type="InterPro" id="IPR044173">
    <property type="entry name" value="CASPL"/>
</dbReference>
<evidence type="ECO:0000256" key="5">
    <source>
        <dbReference type="ARBA" id="ARBA00022692"/>
    </source>
</evidence>
<comment type="similarity">
    <text evidence="2 8">Belongs to the Casparian strip membrane proteins (CASP) family.</text>
</comment>
<comment type="subunit">
    <text evidence="3 8">Homodimer and heterodimers.</text>
</comment>
<keyword evidence="6 8" id="KW-1133">Transmembrane helix</keyword>
<dbReference type="Proteomes" id="UP000087171">
    <property type="component" value="Chromosome Ca4"/>
</dbReference>
<dbReference type="InterPro" id="IPR006459">
    <property type="entry name" value="CASP/CASPL"/>
</dbReference>
<dbReference type="InterPro" id="IPR006702">
    <property type="entry name" value="CASP_dom"/>
</dbReference>
<sequence length="156" mass="17147">MASNGDMIPRALRGVASLFSITAATLMITARQRTTSHVYFGDLAPYWYFVFANFTIAGYSALLICLPSKSQLWRFAVALDLILTVIIFSSCSAALAVGSMESKGNPHAGWLPICHTFPIYCFRVFLAIGIGFFGSLIYVMLQLLCIQEAFNSILLD</sequence>
<feature type="transmembrane region" description="Helical" evidence="8">
    <location>
        <begin position="46"/>
        <end position="66"/>
    </location>
</feature>